<organism evidence="1 2">
    <name type="scientific">Marine Group I thaumarchaeote</name>
    <dbReference type="NCBI Taxonomy" id="2511932"/>
    <lineage>
        <taxon>Archaea</taxon>
        <taxon>Nitrososphaerota</taxon>
        <taxon>Marine Group I</taxon>
    </lineage>
</organism>
<reference evidence="1 2" key="1">
    <citation type="journal article" date="2019" name="Environ. Microbiol.">
        <title>Genomics insights into ecotype formation of ammonia-oxidizing archaea in the deep ocean.</title>
        <authorList>
            <person name="Wang Y."/>
            <person name="Huang J.M."/>
            <person name="Cui G.J."/>
            <person name="Nunoura T."/>
            <person name="Takaki Y."/>
            <person name="Li W.L."/>
            <person name="Li J."/>
            <person name="Gao Z.M."/>
            <person name="Takai K."/>
            <person name="Zhang A.Q."/>
            <person name="Stepanauskas R."/>
        </authorList>
    </citation>
    <scope>NUCLEOTIDE SEQUENCE [LARGE SCALE GENOMIC DNA]</scope>
    <source>
        <strain evidence="1 2">L15b</strain>
    </source>
</reference>
<evidence type="ECO:0000313" key="1">
    <source>
        <dbReference type="EMBL" id="NWJ43760.1"/>
    </source>
</evidence>
<accession>A0A7K4MQ94</accession>
<dbReference type="Proteomes" id="UP000523105">
    <property type="component" value="Unassembled WGS sequence"/>
</dbReference>
<dbReference type="AlphaFoldDB" id="A0A7K4MQ94"/>
<gene>
    <name evidence="1" type="ORF">HX837_06115</name>
</gene>
<proteinExistence type="predicted"/>
<protein>
    <submittedName>
        <fullName evidence="1">Uncharacterized protein</fullName>
    </submittedName>
</protein>
<dbReference type="EMBL" id="JACASV010000052">
    <property type="protein sequence ID" value="NWJ43760.1"/>
    <property type="molecule type" value="Genomic_DNA"/>
</dbReference>
<comment type="caution">
    <text evidence="1">The sequence shown here is derived from an EMBL/GenBank/DDBJ whole genome shotgun (WGS) entry which is preliminary data.</text>
</comment>
<sequence>MKRFKEFREDRRKDALKRALAIHKFKQKGGKIDKQPPSIDLGRYKYRGFKISTLSKED</sequence>
<evidence type="ECO:0000313" key="2">
    <source>
        <dbReference type="Proteomes" id="UP000523105"/>
    </source>
</evidence>
<name>A0A7K4MQ94_9ARCH</name>